<gene>
    <name evidence="4" type="ORF">KX928_23655</name>
</gene>
<reference evidence="4" key="1">
    <citation type="submission" date="2021-07" db="EMBL/GenBank/DDBJ databases">
        <title>Roseobacter insulae sp. nov., isolated from a tidal flat.</title>
        <authorList>
            <person name="Park S."/>
            <person name="Yoon J.-H."/>
        </authorList>
    </citation>
    <scope>NUCLEOTIDE SEQUENCE</scope>
    <source>
        <strain evidence="4">YSTF-M11</strain>
    </source>
</reference>
<dbReference type="GO" id="GO:0016491">
    <property type="term" value="F:oxidoreductase activity"/>
    <property type="evidence" value="ECO:0007669"/>
    <property type="project" value="UniProtKB-KW"/>
</dbReference>
<keyword evidence="5" id="KW-1185">Reference proteome</keyword>
<dbReference type="EMBL" id="JAHXDN010000011">
    <property type="protein sequence ID" value="MBW4710798.1"/>
    <property type="molecule type" value="Genomic_DNA"/>
</dbReference>
<dbReference type="PANTHER" id="PTHR22604">
    <property type="entry name" value="OXIDOREDUCTASES"/>
    <property type="match status" value="1"/>
</dbReference>
<feature type="domain" description="Gfo/Idh/MocA-like oxidoreductase N-terminal" evidence="2">
    <location>
        <begin position="9"/>
        <end position="126"/>
    </location>
</feature>
<dbReference type="InterPro" id="IPR055170">
    <property type="entry name" value="GFO_IDH_MocA-like_dom"/>
</dbReference>
<evidence type="ECO:0000259" key="3">
    <source>
        <dbReference type="Pfam" id="PF22725"/>
    </source>
</evidence>
<feature type="domain" description="GFO/IDH/MocA-like oxidoreductase" evidence="3">
    <location>
        <begin position="138"/>
        <end position="251"/>
    </location>
</feature>
<dbReference type="RefSeq" id="WP_219508012.1">
    <property type="nucleotide sequence ID" value="NZ_JAHXDN010000011.1"/>
</dbReference>
<dbReference type="Pfam" id="PF01408">
    <property type="entry name" value="GFO_IDH_MocA"/>
    <property type="match status" value="1"/>
</dbReference>
<organism evidence="4 5">
    <name type="scientific">Roseobacter insulae</name>
    <dbReference type="NCBI Taxonomy" id="2859783"/>
    <lineage>
        <taxon>Bacteria</taxon>
        <taxon>Pseudomonadati</taxon>
        <taxon>Pseudomonadota</taxon>
        <taxon>Alphaproteobacteria</taxon>
        <taxon>Rhodobacterales</taxon>
        <taxon>Roseobacteraceae</taxon>
        <taxon>Roseobacter</taxon>
    </lineage>
</organism>
<dbReference type="AlphaFoldDB" id="A0A9X1G1E0"/>
<accession>A0A9X1G1E0</accession>
<dbReference type="Proteomes" id="UP001138661">
    <property type="component" value="Unassembled WGS sequence"/>
</dbReference>
<dbReference type="GO" id="GO:0000166">
    <property type="term" value="F:nucleotide binding"/>
    <property type="evidence" value="ECO:0007669"/>
    <property type="project" value="InterPro"/>
</dbReference>
<dbReference type="InterPro" id="IPR050984">
    <property type="entry name" value="Gfo/Idh/MocA_domain"/>
</dbReference>
<sequence length="364" mass="38742">MVQHRGRPFRWAIFGTGSVARKFTLDLRCLGGAAEARIVASRTSENARRFAAGLGVAEVAPDYAAAARAEVDAIYIATPPALHEAHAMLGIAAGKAVLIEKPIAADAPAARRIAAAAEEAGVFCMEAMWTRFQPLPEAVRRVIDAGKLGELRGFEARFMGANKPDLDSSLFDPERGGGALLHRGIYPLSLARYLLGEIRTTQATSRIGGTGVDEDTALIVQHASGAISTLRSSLRAAGPDGAVIYGTDATLYLDGPIWRPTGARLVPTVPAGAATTGPRRFEAFRESRRGLQLSGLLSRLRRLSGRGQTRISAPFDGNGYHYEAQAVMQAVSEGHIQDIRMPLSESIEILQIIDEARAPKAAGV</sequence>
<evidence type="ECO:0000256" key="1">
    <source>
        <dbReference type="ARBA" id="ARBA00023002"/>
    </source>
</evidence>
<dbReference type="InterPro" id="IPR000683">
    <property type="entry name" value="Gfo/Idh/MocA-like_OxRdtase_N"/>
</dbReference>
<evidence type="ECO:0000313" key="4">
    <source>
        <dbReference type="EMBL" id="MBW4710798.1"/>
    </source>
</evidence>
<comment type="caution">
    <text evidence="4">The sequence shown here is derived from an EMBL/GenBank/DDBJ whole genome shotgun (WGS) entry which is preliminary data.</text>
</comment>
<keyword evidence="1" id="KW-0560">Oxidoreductase</keyword>
<dbReference type="PANTHER" id="PTHR22604:SF105">
    <property type="entry name" value="TRANS-1,2-DIHYDROBENZENE-1,2-DIOL DEHYDROGENASE"/>
    <property type="match status" value="1"/>
</dbReference>
<evidence type="ECO:0000259" key="2">
    <source>
        <dbReference type="Pfam" id="PF01408"/>
    </source>
</evidence>
<dbReference type="Pfam" id="PF22725">
    <property type="entry name" value="GFO_IDH_MocA_C3"/>
    <property type="match status" value="1"/>
</dbReference>
<protein>
    <submittedName>
        <fullName evidence="4">Gfo/Idh/MocA family oxidoreductase</fullName>
    </submittedName>
</protein>
<name>A0A9X1G1E0_9RHOB</name>
<evidence type="ECO:0000313" key="5">
    <source>
        <dbReference type="Proteomes" id="UP001138661"/>
    </source>
</evidence>
<proteinExistence type="predicted"/>